<keyword evidence="3" id="KW-1185">Reference proteome</keyword>
<comment type="caution">
    <text evidence="2">The sequence shown here is derived from an EMBL/GenBank/DDBJ whole genome shotgun (WGS) entry which is preliminary data.</text>
</comment>
<accession>A0A9X0D8V6</accession>
<protein>
    <submittedName>
        <fullName evidence="2">Uncharacterized protein</fullName>
    </submittedName>
</protein>
<reference evidence="2" key="1">
    <citation type="submission" date="2023-01" db="EMBL/GenBank/DDBJ databases">
        <title>Genome assembly of the deep-sea coral Lophelia pertusa.</title>
        <authorList>
            <person name="Herrera S."/>
            <person name="Cordes E."/>
        </authorList>
    </citation>
    <scope>NUCLEOTIDE SEQUENCE</scope>
    <source>
        <strain evidence="2">USNM1676648</strain>
        <tissue evidence="2">Polyp</tissue>
    </source>
</reference>
<evidence type="ECO:0000313" key="2">
    <source>
        <dbReference type="EMBL" id="KAJ7391110.1"/>
    </source>
</evidence>
<feature type="region of interest" description="Disordered" evidence="1">
    <location>
        <begin position="268"/>
        <end position="288"/>
    </location>
</feature>
<dbReference type="EMBL" id="MU825408">
    <property type="protein sequence ID" value="KAJ7391110.1"/>
    <property type="molecule type" value="Genomic_DNA"/>
</dbReference>
<sequence>MQRLWLCSSPMPPKATICGEAQSCQRFAARPNPCSSPGPITLEEAMEQSFDRAISHLKMEKVVQKVGIKIDSKKNTGIQRLSKLVTTLESEYASIGTHREERQQVDRQSLSKPHVPLSSLANLREAHKHETQAKEYCDPVTATQEYVTYLVATSRLDMDAAQAHPVVLQLLEAIQLLQQKAQQECHFKLNASRPMKEPEIEVLEDDIKQLMVYIRHRFLCEQGGESIHHEFVQLASTYCKVKPDTARLKQMLQEHYLIVHPENRQAIPVKPTRNLKRNQESSETSTNV</sequence>
<dbReference type="Proteomes" id="UP001163046">
    <property type="component" value="Unassembled WGS sequence"/>
</dbReference>
<name>A0A9X0D8V6_9CNID</name>
<evidence type="ECO:0000313" key="3">
    <source>
        <dbReference type="Proteomes" id="UP001163046"/>
    </source>
</evidence>
<organism evidence="2 3">
    <name type="scientific">Desmophyllum pertusum</name>
    <dbReference type="NCBI Taxonomy" id="174260"/>
    <lineage>
        <taxon>Eukaryota</taxon>
        <taxon>Metazoa</taxon>
        <taxon>Cnidaria</taxon>
        <taxon>Anthozoa</taxon>
        <taxon>Hexacorallia</taxon>
        <taxon>Scleractinia</taxon>
        <taxon>Caryophylliina</taxon>
        <taxon>Caryophylliidae</taxon>
        <taxon>Desmophyllum</taxon>
    </lineage>
</organism>
<dbReference type="AlphaFoldDB" id="A0A9X0D8V6"/>
<gene>
    <name evidence="2" type="ORF">OS493_020135</name>
</gene>
<evidence type="ECO:0000256" key="1">
    <source>
        <dbReference type="SAM" id="MobiDB-lite"/>
    </source>
</evidence>
<proteinExistence type="predicted"/>
<dbReference type="OrthoDB" id="10050996at2759"/>